<organism evidence="1 2">
    <name type="scientific">Escherichia coli</name>
    <dbReference type="NCBI Taxonomy" id="562"/>
    <lineage>
        <taxon>Bacteria</taxon>
        <taxon>Pseudomonadati</taxon>
        <taxon>Pseudomonadota</taxon>
        <taxon>Gammaproteobacteria</taxon>
        <taxon>Enterobacterales</taxon>
        <taxon>Enterobacteriaceae</taxon>
        <taxon>Escherichia</taxon>
    </lineage>
</organism>
<comment type="caution">
    <text evidence="1">The sequence shown here is derived from an EMBL/GenBank/DDBJ whole genome shotgun (WGS) entry which is preliminary data.</text>
</comment>
<evidence type="ECO:0000313" key="1">
    <source>
        <dbReference type="EMBL" id="TXU29135.1"/>
    </source>
</evidence>
<sequence>MQTEAEILIDNNELICSTRIKWIVTVHQNALQQLTSLMQPIAEISRLTQRIGGDIIINDMRLDVRITSS</sequence>
<dbReference type="Proteomes" id="UP000460654">
    <property type="component" value="Unassembled WGS sequence"/>
</dbReference>
<dbReference type="RefSeq" id="WP_001192734.1">
    <property type="nucleotide sequence ID" value="NZ_CP135706.1"/>
</dbReference>
<name>A0A8T9CM37_ECOLX</name>
<evidence type="ECO:0000313" key="2">
    <source>
        <dbReference type="Proteomes" id="UP000460654"/>
    </source>
</evidence>
<accession>A0A8T9CM37</accession>
<proteinExistence type="predicted"/>
<dbReference type="AlphaFoldDB" id="A0A8T9CM37"/>
<reference evidence="1 2" key="1">
    <citation type="submission" date="2018-09" db="EMBL/GenBank/DDBJ databases">
        <title>Persistent metagenomic signatures of early life antibiotic treatment in the infant gut microbiota and resistome.</title>
        <authorList>
            <person name="Gasparrini A.J."/>
        </authorList>
    </citation>
    <scope>NUCLEOTIDE SEQUENCE [LARGE SCALE GENOMIC DNA]</scope>
    <source>
        <strain evidence="1 2">T0181B.E-10</strain>
    </source>
</reference>
<protein>
    <submittedName>
        <fullName evidence="1">Uncharacterized protein</fullName>
    </submittedName>
</protein>
<dbReference type="EMBL" id="QYOH01000098">
    <property type="protein sequence ID" value="TXU29135.1"/>
    <property type="molecule type" value="Genomic_DNA"/>
</dbReference>
<gene>
    <name evidence="1" type="ORF">D4N09_25390</name>
</gene>